<sequence>MGATTTAGTLRQSGIGCLPALSCRATPGLTVGPTVVSVELSEALAALIGAVIGGVISLVTTVYVQRSSAAAMLLAERRSQERAATAAILDASAALIQLARSSDRDRDAESANKLMISIKTQDVADLAVRTRLEEYHKILSLANGVHQMTGRASTSITWSAANHAIEIIGAYRRGEKLPQPRPVWTEMLTAADEWLDINNG</sequence>
<comment type="caution">
    <text evidence="2">The sequence shown here is derived from an EMBL/GenBank/DDBJ whole genome shotgun (WGS) entry which is preliminary data.</text>
</comment>
<organism evidence="2 3">
    <name type="scientific">Luedemannella flava</name>
    <dbReference type="NCBI Taxonomy" id="349316"/>
    <lineage>
        <taxon>Bacteria</taxon>
        <taxon>Bacillati</taxon>
        <taxon>Actinomycetota</taxon>
        <taxon>Actinomycetes</taxon>
        <taxon>Micromonosporales</taxon>
        <taxon>Micromonosporaceae</taxon>
        <taxon>Luedemannella</taxon>
    </lineage>
</organism>
<evidence type="ECO:0000313" key="2">
    <source>
        <dbReference type="EMBL" id="GAA1811124.1"/>
    </source>
</evidence>
<dbReference type="Proteomes" id="UP001500218">
    <property type="component" value="Unassembled WGS sequence"/>
</dbReference>
<name>A0ABP4YJY9_9ACTN</name>
<keyword evidence="1" id="KW-0812">Transmembrane</keyword>
<gene>
    <name evidence="2" type="ORF">GCM10009682_35830</name>
</gene>
<accession>A0ABP4YJY9</accession>
<keyword evidence="1" id="KW-0472">Membrane</keyword>
<reference evidence="3" key="1">
    <citation type="journal article" date="2019" name="Int. J. Syst. Evol. Microbiol.">
        <title>The Global Catalogue of Microorganisms (GCM) 10K type strain sequencing project: providing services to taxonomists for standard genome sequencing and annotation.</title>
        <authorList>
            <consortium name="The Broad Institute Genomics Platform"/>
            <consortium name="The Broad Institute Genome Sequencing Center for Infectious Disease"/>
            <person name="Wu L."/>
            <person name="Ma J."/>
        </authorList>
    </citation>
    <scope>NUCLEOTIDE SEQUENCE [LARGE SCALE GENOMIC DNA]</scope>
    <source>
        <strain evidence="3">JCM 13250</strain>
    </source>
</reference>
<keyword evidence="1" id="KW-1133">Transmembrane helix</keyword>
<keyword evidence="3" id="KW-1185">Reference proteome</keyword>
<evidence type="ECO:0000313" key="3">
    <source>
        <dbReference type="Proteomes" id="UP001500218"/>
    </source>
</evidence>
<feature type="transmembrane region" description="Helical" evidence="1">
    <location>
        <begin position="43"/>
        <end position="64"/>
    </location>
</feature>
<evidence type="ECO:0000256" key="1">
    <source>
        <dbReference type="SAM" id="Phobius"/>
    </source>
</evidence>
<protein>
    <submittedName>
        <fullName evidence="2">Uncharacterized protein</fullName>
    </submittedName>
</protein>
<proteinExistence type="predicted"/>
<dbReference type="EMBL" id="BAAALT010000107">
    <property type="protein sequence ID" value="GAA1811124.1"/>
    <property type="molecule type" value="Genomic_DNA"/>
</dbReference>